<dbReference type="Gene3D" id="2.170.130.10">
    <property type="entry name" value="TonB-dependent receptor, plug domain"/>
    <property type="match status" value="1"/>
</dbReference>
<dbReference type="InterPro" id="IPR036942">
    <property type="entry name" value="Beta-barrel_TonB_sf"/>
</dbReference>
<evidence type="ECO:0000313" key="11">
    <source>
        <dbReference type="EMBL" id="SHF77837.1"/>
    </source>
</evidence>
<feature type="signal peptide" evidence="9">
    <location>
        <begin position="1"/>
        <end position="21"/>
    </location>
</feature>
<dbReference type="RefSeq" id="WP_073365158.1">
    <property type="nucleotide sequence ID" value="NZ_FQVQ01000019.1"/>
</dbReference>
<name>A0A1M5EF68_9FLAO</name>
<dbReference type="Pfam" id="PF07715">
    <property type="entry name" value="Plug"/>
    <property type="match status" value="1"/>
</dbReference>
<evidence type="ECO:0000313" key="12">
    <source>
        <dbReference type="Proteomes" id="UP000184147"/>
    </source>
</evidence>
<gene>
    <name evidence="11" type="ORF">SAMN05444377_11913</name>
</gene>
<keyword evidence="3 8" id="KW-1134">Transmembrane beta strand</keyword>
<proteinExistence type="inferred from homology"/>
<evidence type="ECO:0000256" key="5">
    <source>
        <dbReference type="ARBA" id="ARBA00022729"/>
    </source>
</evidence>
<evidence type="ECO:0000256" key="8">
    <source>
        <dbReference type="PROSITE-ProRule" id="PRU01360"/>
    </source>
</evidence>
<dbReference type="GO" id="GO:0015344">
    <property type="term" value="F:siderophore uptake transmembrane transporter activity"/>
    <property type="evidence" value="ECO:0007669"/>
    <property type="project" value="TreeGrafter"/>
</dbReference>
<evidence type="ECO:0000256" key="6">
    <source>
        <dbReference type="ARBA" id="ARBA00023136"/>
    </source>
</evidence>
<dbReference type="AlphaFoldDB" id="A0A1M5EF68"/>
<evidence type="ECO:0000259" key="10">
    <source>
        <dbReference type="Pfam" id="PF07715"/>
    </source>
</evidence>
<dbReference type="Proteomes" id="UP000184147">
    <property type="component" value="Unassembled WGS sequence"/>
</dbReference>
<protein>
    <submittedName>
        <fullName evidence="11">Vitamin B12 transporter</fullName>
    </submittedName>
</protein>
<comment type="subcellular location">
    <subcellularLocation>
        <location evidence="1 8">Cell outer membrane</location>
        <topology evidence="1 8">Multi-pass membrane protein</topology>
    </subcellularLocation>
</comment>
<organism evidence="11 12">
    <name type="scientific">Flavobacterium fontis</name>
    <dbReference type="NCBI Taxonomy" id="1124188"/>
    <lineage>
        <taxon>Bacteria</taxon>
        <taxon>Pseudomonadati</taxon>
        <taxon>Bacteroidota</taxon>
        <taxon>Flavobacteriia</taxon>
        <taxon>Flavobacteriales</taxon>
        <taxon>Flavobacteriaceae</taxon>
        <taxon>Flavobacterium</taxon>
    </lineage>
</organism>
<evidence type="ECO:0000256" key="3">
    <source>
        <dbReference type="ARBA" id="ARBA00022452"/>
    </source>
</evidence>
<dbReference type="Gene3D" id="2.40.170.20">
    <property type="entry name" value="TonB-dependent receptor, beta-barrel domain"/>
    <property type="match status" value="1"/>
</dbReference>
<keyword evidence="4 8" id="KW-0812">Transmembrane</keyword>
<evidence type="ECO:0000256" key="1">
    <source>
        <dbReference type="ARBA" id="ARBA00004571"/>
    </source>
</evidence>
<dbReference type="EMBL" id="FQVQ01000019">
    <property type="protein sequence ID" value="SHF77837.1"/>
    <property type="molecule type" value="Genomic_DNA"/>
</dbReference>
<dbReference type="PANTHER" id="PTHR30069:SF29">
    <property type="entry name" value="HEMOGLOBIN AND HEMOGLOBIN-HAPTOGLOBIN-BINDING PROTEIN 1-RELATED"/>
    <property type="match status" value="1"/>
</dbReference>
<keyword evidence="7 8" id="KW-0998">Cell outer membrane</keyword>
<dbReference type="GO" id="GO:0009279">
    <property type="term" value="C:cell outer membrane"/>
    <property type="evidence" value="ECO:0007669"/>
    <property type="project" value="UniProtKB-SubCell"/>
</dbReference>
<keyword evidence="5 9" id="KW-0732">Signal</keyword>
<dbReference type="PANTHER" id="PTHR30069">
    <property type="entry name" value="TONB-DEPENDENT OUTER MEMBRANE RECEPTOR"/>
    <property type="match status" value="1"/>
</dbReference>
<evidence type="ECO:0000256" key="7">
    <source>
        <dbReference type="ARBA" id="ARBA00023237"/>
    </source>
</evidence>
<dbReference type="InterPro" id="IPR012910">
    <property type="entry name" value="Plug_dom"/>
</dbReference>
<dbReference type="PROSITE" id="PS52016">
    <property type="entry name" value="TONB_DEPENDENT_REC_3"/>
    <property type="match status" value="1"/>
</dbReference>
<keyword evidence="2 8" id="KW-0813">Transport</keyword>
<evidence type="ECO:0000256" key="9">
    <source>
        <dbReference type="SAM" id="SignalP"/>
    </source>
</evidence>
<dbReference type="STRING" id="1124188.SAMN05444377_11913"/>
<evidence type="ECO:0000256" key="2">
    <source>
        <dbReference type="ARBA" id="ARBA00022448"/>
    </source>
</evidence>
<dbReference type="InterPro" id="IPR039426">
    <property type="entry name" value="TonB-dep_rcpt-like"/>
</dbReference>
<accession>A0A1M5EF68</accession>
<reference evidence="11 12" key="1">
    <citation type="submission" date="2016-11" db="EMBL/GenBank/DDBJ databases">
        <authorList>
            <person name="Jaros S."/>
            <person name="Januszkiewicz K."/>
            <person name="Wedrychowicz H."/>
        </authorList>
    </citation>
    <scope>NUCLEOTIDE SEQUENCE [LARGE SCALE GENOMIC DNA]</scope>
    <source>
        <strain evidence="11 12">DSM 25660</strain>
    </source>
</reference>
<feature type="chain" id="PRO_5012183456" evidence="9">
    <location>
        <begin position="22"/>
        <end position="649"/>
    </location>
</feature>
<dbReference type="InterPro" id="IPR037066">
    <property type="entry name" value="Plug_dom_sf"/>
</dbReference>
<dbReference type="OrthoDB" id="9758472at2"/>
<dbReference type="GO" id="GO:0044718">
    <property type="term" value="P:siderophore transmembrane transport"/>
    <property type="evidence" value="ECO:0007669"/>
    <property type="project" value="TreeGrafter"/>
</dbReference>
<sequence length="649" mass="72053">MKKNLWGICALTAWVSAVSYAQQSDSTRVNQLDEVVISDTKFAQRKEKSGKVIVKISRESLEQRKGQTLAQVLSTVAGVEINGNQSANGKNLGYYVRGGRNQQVLIVIDGVPVTDPSGISFEFDLRLLAVDQIESIEIMKGAASTLYGTGAATAVINITTKGAGKKALQGQAYFNIGSNNSAAQSTINGQEFNQGFSVNGTSGKVTYQAGVNSTESGNLSQLAPPVGQTYEEDRFSRLNYHGKFGYKVSSRFRWEAFAQVDRIANDYDQAFDNTGTGDTPINTTTSEQTRWGFTPTLSFRKGELKLIAAYSKIVRRYDEFNAWSGTTDASEYAGRSVNVDLFSKYQLTDKLYLVAGTQYQFHDMQTQTPFGAQRREATKFALIDPYLTLVWTTAWGGNLNAGARWNHHSEYGNNVVYNINPSYQLKAFPVKLISSLSTAFVTPSLFQLYSPFGNTQLKPETNLTAELGAEAQFLQKKLRVSAVGFYREQVDSFGFFTDPVTFNSNYINITGLNKARGVEADVVWQVHKKVHLTANYTFTQVDEALNRLIPKHKANIGLDVTPSSRWFINVNYQYVDTRRDLFFDGATFATTAVDLSAYRLFNGLVKYEVFKNQLTLFAAVTNIQNANFTETIGYTTRGRNFSLGLNLNL</sequence>
<dbReference type="SUPFAM" id="SSF56935">
    <property type="entry name" value="Porins"/>
    <property type="match status" value="1"/>
</dbReference>
<evidence type="ECO:0000256" key="4">
    <source>
        <dbReference type="ARBA" id="ARBA00022692"/>
    </source>
</evidence>
<keyword evidence="12" id="KW-1185">Reference proteome</keyword>
<feature type="domain" description="TonB-dependent receptor plug" evidence="10">
    <location>
        <begin position="50"/>
        <end position="154"/>
    </location>
</feature>
<keyword evidence="6 8" id="KW-0472">Membrane</keyword>
<comment type="similarity">
    <text evidence="8">Belongs to the TonB-dependent receptor family.</text>
</comment>